<dbReference type="PROSITE" id="PS50987">
    <property type="entry name" value="HTH_ARSR_2"/>
    <property type="match status" value="1"/>
</dbReference>
<keyword evidence="3" id="KW-0804">Transcription</keyword>
<evidence type="ECO:0000256" key="3">
    <source>
        <dbReference type="ARBA" id="ARBA00023163"/>
    </source>
</evidence>
<dbReference type="PANTHER" id="PTHR33154:SF33">
    <property type="entry name" value="TRANSCRIPTIONAL REPRESSOR SDPR"/>
    <property type="match status" value="1"/>
</dbReference>
<evidence type="ECO:0000256" key="1">
    <source>
        <dbReference type="ARBA" id="ARBA00023015"/>
    </source>
</evidence>
<reference evidence="5 6" key="1">
    <citation type="submission" date="2015-09" db="EMBL/GenBank/DDBJ databases">
        <title>Identification and resolution of microdiversity through metagenomic sequencing of parallel consortia.</title>
        <authorList>
            <person name="Nelson W.C."/>
            <person name="Romine M.F."/>
            <person name="Lindemann S.R."/>
        </authorList>
    </citation>
    <scope>NUCLEOTIDE SEQUENCE [LARGE SCALE GENOMIC DNA]</scope>
    <source>
        <strain evidence="5">Ana</strain>
    </source>
</reference>
<dbReference type="STRING" id="1666911.HLUCCA11_18740"/>
<evidence type="ECO:0000259" key="4">
    <source>
        <dbReference type="PROSITE" id="PS50987"/>
    </source>
</evidence>
<dbReference type="AlphaFoldDB" id="A0A0P7YRZ5"/>
<dbReference type="InterPro" id="IPR051081">
    <property type="entry name" value="HTH_MetalResp_TranReg"/>
</dbReference>
<dbReference type="SUPFAM" id="SSF46785">
    <property type="entry name" value="Winged helix' DNA-binding domain"/>
    <property type="match status" value="1"/>
</dbReference>
<gene>
    <name evidence="5" type="ORF">HLUCCA11_18740</name>
</gene>
<comment type="caution">
    <text evidence="5">The sequence shown here is derived from an EMBL/GenBank/DDBJ whole genome shotgun (WGS) entry which is preliminary data.</text>
</comment>
<dbReference type="GO" id="GO:0003700">
    <property type="term" value="F:DNA-binding transcription factor activity"/>
    <property type="evidence" value="ECO:0007669"/>
    <property type="project" value="InterPro"/>
</dbReference>
<dbReference type="InterPro" id="IPR036388">
    <property type="entry name" value="WH-like_DNA-bd_sf"/>
</dbReference>
<dbReference type="SMART" id="SM00418">
    <property type="entry name" value="HTH_ARSR"/>
    <property type="match status" value="1"/>
</dbReference>
<dbReference type="InterPro" id="IPR011991">
    <property type="entry name" value="ArsR-like_HTH"/>
</dbReference>
<feature type="domain" description="HTH arsR-type" evidence="4">
    <location>
        <begin position="24"/>
        <end position="117"/>
    </location>
</feature>
<organism evidence="5 6">
    <name type="scientific">Phormidesmis priestleyi Ana</name>
    <dbReference type="NCBI Taxonomy" id="1666911"/>
    <lineage>
        <taxon>Bacteria</taxon>
        <taxon>Bacillati</taxon>
        <taxon>Cyanobacteriota</taxon>
        <taxon>Cyanophyceae</taxon>
        <taxon>Leptolyngbyales</taxon>
        <taxon>Leptolyngbyaceae</taxon>
        <taxon>Phormidesmis</taxon>
    </lineage>
</organism>
<dbReference type="EMBL" id="LJZR01000033">
    <property type="protein sequence ID" value="KPQ33359.1"/>
    <property type="molecule type" value="Genomic_DNA"/>
</dbReference>
<dbReference type="PANTHER" id="PTHR33154">
    <property type="entry name" value="TRANSCRIPTIONAL REGULATOR, ARSR FAMILY"/>
    <property type="match status" value="1"/>
</dbReference>
<dbReference type="InterPro" id="IPR001845">
    <property type="entry name" value="HTH_ArsR_DNA-bd_dom"/>
</dbReference>
<sequence>MPRKAATKNKPTTRNLDDCKVAQLSPESLAMVANFFKVLSEPNRLQIVCALKSGPCNVTEIIETTGLGQANVSKHLKMLAQAGIVARQPRGVAAYYEISNHSFFQLCEIVCETLSIQLNQQSKQIKELVAATPNL</sequence>
<name>A0A0P7YRZ5_9CYAN</name>
<dbReference type="InterPro" id="IPR036390">
    <property type="entry name" value="WH_DNA-bd_sf"/>
</dbReference>
<dbReference type="Pfam" id="PF01022">
    <property type="entry name" value="HTH_5"/>
    <property type="match status" value="1"/>
</dbReference>
<accession>A0A0P7YRZ5</accession>
<dbReference type="Gene3D" id="1.10.10.10">
    <property type="entry name" value="Winged helix-like DNA-binding domain superfamily/Winged helix DNA-binding domain"/>
    <property type="match status" value="1"/>
</dbReference>
<dbReference type="PATRIC" id="fig|1666911.3.peg.2249"/>
<dbReference type="Proteomes" id="UP000050465">
    <property type="component" value="Unassembled WGS sequence"/>
</dbReference>
<keyword evidence="2" id="KW-0238">DNA-binding</keyword>
<dbReference type="PRINTS" id="PR00778">
    <property type="entry name" value="HTHARSR"/>
</dbReference>
<evidence type="ECO:0000256" key="2">
    <source>
        <dbReference type="ARBA" id="ARBA00023125"/>
    </source>
</evidence>
<dbReference type="NCBIfam" id="NF033788">
    <property type="entry name" value="HTH_metalloreg"/>
    <property type="match status" value="1"/>
</dbReference>
<keyword evidence="1" id="KW-0805">Transcription regulation</keyword>
<evidence type="ECO:0000313" key="5">
    <source>
        <dbReference type="EMBL" id="KPQ33359.1"/>
    </source>
</evidence>
<evidence type="ECO:0000313" key="6">
    <source>
        <dbReference type="Proteomes" id="UP000050465"/>
    </source>
</evidence>
<proteinExistence type="predicted"/>
<dbReference type="CDD" id="cd00090">
    <property type="entry name" value="HTH_ARSR"/>
    <property type="match status" value="1"/>
</dbReference>
<protein>
    <submittedName>
        <fullName evidence="5">ArsR family transcriptional regulator</fullName>
    </submittedName>
</protein>
<dbReference type="GO" id="GO:0003677">
    <property type="term" value="F:DNA binding"/>
    <property type="evidence" value="ECO:0007669"/>
    <property type="project" value="UniProtKB-KW"/>
</dbReference>